<keyword evidence="4 5" id="KW-0472">Membrane</keyword>
<dbReference type="Proteomes" id="UP000194432">
    <property type="component" value="Chromosome 1"/>
</dbReference>
<evidence type="ECO:0000313" key="7">
    <source>
        <dbReference type="Proteomes" id="UP000194432"/>
    </source>
</evidence>
<protein>
    <recommendedName>
        <fullName evidence="8">VIT family protein</fullName>
    </recommendedName>
</protein>
<feature type="transmembrane region" description="Helical" evidence="5">
    <location>
        <begin position="20"/>
        <end position="45"/>
    </location>
</feature>
<dbReference type="CDD" id="cd02432">
    <property type="entry name" value="Nodulin-21_like_1"/>
    <property type="match status" value="1"/>
</dbReference>
<dbReference type="KEGG" id="acin:CBP34_10070"/>
<evidence type="ECO:0000256" key="1">
    <source>
        <dbReference type="ARBA" id="ARBA00004127"/>
    </source>
</evidence>
<dbReference type="RefSeq" id="WP_094097953.1">
    <property type="nucleotide sequence ID" value="NZ_CP021361.1"/>
</dbReference>
<dbReference type="EMBL" id="CP021361">
    <property type="protein sequence ID" value="ART51931.1"/>
    <property type="molecule type" value="Genomic_DNA"/>
</dbReference>
<evidence type="ECO:0000256" key="2">
    <source>
        <dbReference type="ARBA" id="ARBA00022692"/>
    </source>
</evidence>
<keyword evidence="7" id="KW-1185">Reference proteome</keyword>
<dbReference type="AlphaFoldDB" id="A0A240U3G4"/>
<reference evidence="6 7" key="1">
    <citation type="submission" date="2017-05" db="EMBL/GenBank/DDBJ databases">
        <title>Polyphasic characterization of four soil-derived phenanthrene-degrading Acidovorax strains and proposal of Acidovorax phenanthrenivorans sp. nov.</title>
        <authorList>
            <person name="Singleton D.R."/>
            <person name="Lee J."/>
            <person name="Dickey A.N."/>
            <person name="Stroud A."/>
            <person name="Scholl E.H."/>
            <person name="Wright F.A."/>
            <person name="Aitken M.D."/>
        </authorList>
    </citation>
    <scope>NUCLEOTIDE SEQUENCE [LARGE SCALE GENOMIC DNA]</scope>
    <source>
        <strain evidence="6">NA3</strain>
    </source>
</reference>
<dbReference type="InterPro" id="IPR008217">
    <property type="entry name" value="Ccc1_fam"/>
</dbReference>
<dbReference type="GO" id="GO:0005384">
    <property type="term" value="F:manganese ion transmembrane transporter activity"/>
    <property type="evidence" value="ECO:0007669"/>
    <property type="project" value="InterPro"/>
</dbReference>
<name>A0A240U3G4_9BURK</name>
<evidence type="ECO:0000256" key="4">
    <source>
        <dbReference type="ARBA" id="ARBA00023136"/>
    </source>
</evidence>
<feature type="transmembrane region" description="Helical" evidence="5">
    <location>
        <begin position="206"/>
        <end position="227"/>
    </location>
</feature>
<gene>
    <name evidence="6" type="ORF">CBP34_10070</name>
</gene>
<organism evidence="6 7">
    <name type="scientific">Acidovorax carolinensis</name>
    <dbReference type="NCBI Taxonomy" id="553814"/>
    <lineage>
        <taxon>Bacteria</taxon>
        <taxon>Pseudomonadati</taxon>
        <taxon>Pseudomonadota</taxon>
        <taxon>Betaproteobacteria</taxon>
        <taxon>Burkholderiales</taxon>
        <taxon>Comamonadaceae</taxon>
        <taxon>Acidovorax</taxon>
    </lineage>
</organism>
<sequence>MSSATRRLHPERHRTDRIGWLRAAVLGANDGIVSTASLVVGVAAAQASQSTILMTAVAGLVAGAMSMAAGEYVSVHSQADTEKADLDRERGELATDPAAEVRELASIYERRGLDAALAQQVARQLMEHDALGAHARDELEISSAMTARPVQAALTSAAAFAAGAALPLVVAAVAPASSLLYWVAGTALVFLALLGGVAARTGGAGVLVGAWRVTFWGALAMAITAGVGRCSGRRWGNAGFGAGLGVKQGVNAYRISAGSYIF</sequence>
<accession>A0A240U3G4</accession>
<evidence type="ECO:0000256" key="5">
    <source>
        <dbReference type="SAM" id="Phobius"/>
    </source>
</evidence>
<feature type="transmembrane region" description="Helical" evidence="5">
    <location>
        <begin position="179"/>
        <end position="199"/>
    </location>
</feature>
<comment type="subcellular location">
    <subcellularLocation>
        <location evidence="1">Endomembrane system</location>
        <topology evidence="1">Multi-pass membrane protein</topology>
    </subcellularLocation>
</comment>
<proteinExistence type="predicted"/>
<evidence type="ECO:0000313" key="6">
    <source>
        <dbReference type="EMBL" id="ART51931.1"/>
    </source>
</evidence>
<evidence type="ECO:0008006" key="8">
    <source>
        <dbReference type="Google" id="ProtNLM"/>
    </source>
</evidence>
<evidence type="ECO:0000256" key="3">
    <source>
        <dbReference type="ARBA" id="ARBA00022989"/>
    </source>
</evidence>
<dbReference type="GO" id="GO:0012505">
    <property type="term" value="C:endomembrane system"/>
    <property type="evidence" value="ECO:0007669"/>
    <property type="project" value="UniProtKB-SubCell"/>
</dbReference>
<dbReference type="Pfam" id="PF01988">
    <property type="entry name" value="VIT1"/>
    <property type="match status" value="1"/>
</dbReference>
<keyword evidence="3 5" id="KW-1133">Transmembrane helix</keyword>
<dbReference type="PANTHER" id="PTHR31851">
    <property type="entry name" value="FE(2+)/MN(2+) TRANSPORTER PCL1"/>
    <property type="match status" value="1"/>
</dbReference>
<dbReference type="GO" id="GO:0030026">
    <property type="term" value="P:intracellular manganese ion homeostasis"/>
    <property type="evidence" value="ECO:0007669"/>
    <property type="project" value="InterPro"/>
</dbReference>
<keyword evidence="2 5" id="KW-0812">Transmembrane</keyword>
<feature type="transmembrane region" description="Helical" evidence="5">
    <location>
        <begin position="51"/>
        <end position="73"/>
    </location>
</feature>
<feature type="transmembrane region" description="Helical" evidence="5">
    <location>
        <begin position="152"/>
        <end position="173"/>
    </location>
</feature>